<evidence type="ECO:0000313" key="2">
    <source>
        <dbReference type="Proteomes" id="UP000186583"/>
    </source>
</evidence>
<proteinExistence type="predicted"/>
<accession>A0A1Q8RWX5</accession>
<comment type="caution">
    <text evidence="1">The sequence shown here is derived from an EMBL/GenBank/DDBJ whole genome shotgun (WGS) entry which is preliminary data.</text>
</comment>
<dbReference type="Proteomes" id="UP000186583">
    <property type="component" value="Unassembled WGS sequence"/>
</dbReference>
<dbReference type="OrthoDB" id="4821037at2759"/>
<evidence type="ECO:0000313" key="1">
    <source>
        <dbReference type="EMBL" id="OLN89639.1"/>
    </source>
</evidence>
<keyword evidence="2" id="KW-1185">Reference proteome</keyword>
<gene>
    <name evidence="1" type="ORF">CCHL11_10052</name>
</gene>
<dbReference type="EMBL" id="MPGH01000076">
    <property type="protein sequence ID" value="OLN89639.1"/>
    <property type="molecule type" value="Genomic_DNA"/>
</dbReference>
<name>A0A1Q8RWX5_9PEZI</name>
<reference evidence="1 2" key="1">
    <citation type="submission" date="2016-11" db="EMBL/GenBank/DDBJ databases">
        <title>Draft Genome Assembly of Colletotrichum chlorophyti a pathogen of herbaceous plants.</title>
        <authorList>
            <person name="Gan P."/>
            <person name="Narusaka M."/>
            <person name="Tsushima A."/>
            <person name="Narusaka Y."/>
            <person name="Takano Y."/>
            <person name="Shirasu K."/>
        </authorList>
    </citation>
    <scope>NUCLEOTIDE SEQUENCE [LARGE SCALE GENOMIC DNA]</scope>
    <source>
        <strain evidence="1 2">NTL11</strain>
    </source>
</reference>
<protein>
    <submittedName>
        <fullName evidence="1">Uncharacterized protein</fullName>
    </submittedName>
</protein>
<sequence length="63" mass="7030">MLRGTTNDIAHPAAIPTEFGAIPGRYNLRAVLNKRKAAAKAIRFIEQTGILRQFRIESPPRQS</sequence>
<dbReference type="AlphaFoldDB" id="A0A1Q8RWX5"/>
<organism evidence="1 2">
    <name type="scientific">Colletotrichum chlorophyti</name>
    <dbReference type="NCBI Taxonomy" id="708187"/>
    <lineage>
        <taxon>Eukaryota</taxon>
        <taxon>Fungi</taxon>
        <taxon>Dikarya</taxon>
        <taxon>Ascomycota</taxon>
        <taxon>Pezizomycotina</taxon>
        <taxon>Sordariomycetes</taxon>
        <taxon>Hypocreomycetidae</taxon>
        <taxon>Glomerellales</taxon>
        <taxon>Glomerellaceae</taxon>
        <taxon>Colletotrichum</taxon>
    </lineage>
</organism>